<dbReference type="SMART" id="SM00387">
    <property type="entry name" value="HATPase_c"/>
    <property type="match status" value="1"/>
</dbReference>
<keyword evidence="7" id="KW-1133">Transmembrane helix</keyword>
<dbReference type="InterPro" id="IPR050428">
    <property type="entry name" value="TCS_sensor_his_kinase"/>
</dbReference>
<dbReference type="EMBL" id="PYYB01000003">
    <property type="protein sequence ID" value="PTL55484.1"/>
    <property type="molecule type" value="Genomic_DNA"/>
</dbReference>
<evidence type="ECO:0000313" key="10">
    <source>
        <dbReference type="Proteomes" id="UP000240739"/>
    </source>
</evidence>
<dbReference type="AlphaFoldDB" id="A0A2T4UDB1"/>
<reference evidence="9 10" key="1">
    <citation type="submission" date="2018-03" db="EMBL/GenBank/DDBJ databases">
        <title>Aquarubrobacter algicola gen. nov., sp. nov., a novel actinobacterium isolated from shallow eutrophic lake during the end of cyanobacterial harmful algal blooms.</title>
        <authorList>
            <person name="Chun S.J."/>
        </authorList>
    </citation>
    <scope>NUCLEOTIDE SEQUENCE [LARGE SCALE GENOMIC DNA]</scope>
    <source>
        <strain evidence="9 10">Seoho-28</strain>
    </source>
</reference>
<evidence type="ECO:0000256" key="5">
    <source>
        <dbReference type="ARBA" id="ARBA00022692"/>
    </source>
</evidence>
<evidence type="ECO:0000256" key="4">
    <source>
        <dbReference type="ARBA" id="ARBA00022679"/>
    </source>
</evidence>
<sequence>MTVSLLGWLLASASALTLVVCRVRAHRRDVALARASHEVRGPLQAVMLGLAGLDRIPPDGVGERARVIGGELDRVVAALADLDAARARRAAAPGRHVRPVGAGVDLAALVRRQVAAWQPVAGARGRTLRWEGAQASCPVPGEEVRLAQATGNLLANALEHGRGEVVVQLVREAGAVRIIVRDEGPGPGVPVERLLARARRGTGAHGHGLAVAHAVALAHGGRLSAPPGDGVALVLPAAVADGRLVA</sequence>
<dbReference type="EC" id="2.7.13.3" evidence="2"/>
<protein>
    <recommendedName>
        <fullName evidence="2">histidine kinase</fullName>
        <ecNumber evidence="2">2.7.13.3</ecNumber>
    </recommendedName>
</protein>
<dbReference type="Proteomes" id="UP000240739">
    <property type="component" value="Unassembled WGS sequence"/>
</dbReference>
<keyword evidence="6" id="KW-0418">Kinase</keyword>
<name>A0A2T4UDB1_9ACTN</name>
<dbReference type="OrthoDB" id="5499837at2"/>
<evidence type="ECO:0000256" key="6">
    <source>
        <dbReference type="ARBA" id="ARBA00022777"/>
    </source>
</evidence>
<proteinExistence type="predicted"/>
<keyword evidence="7" id="KW-0472">Membrane</keyword>
<feature type="domain" description="Histidine kinase" evidence="8">
    <location>
        <begin position="34"/>
        <end position="241"/>
    </location>
</feature>
<evidence type="ECO:0000259" key="8">
    <source>
        <dbReference type="PROSITE" id="PS50109"/>
    </source>
</evidence>
<evidence type="ECO:0000256" key="2">
    <source>
        <dbReference type="ARBA" id="ARBA00012438"/>
    </source>
</evidence>
<organism evidence="9 10">
    <name type="scientific">Paraconexibacter algicola</name>
    <dbReference type="NCBI Taxonomy" id="2133960"/>
    <lineage>
        <taxon>Bacteria</taxon>
        <taxon>Bacillati</taxon>
        <taxon>Actinomycetota</taxon>
        <taxon>Thermoleophilia</taxon>
        <taxon>Solirubrobacterales</taxon>
        <taxon>Paraconexibacteraceae</taxon>
        <taxon>Paraconexibacter</taxon>
    </lineage>
</organism>
<comment type="catalytic activity">
    <reaction evidence="1">
        <text>ATP + protein L-histidine = ADP + protein N-phospho-L-histidine.</text>
        <dbReference type="EC" id="2.7.13.3"/>
    </reaction>
</comment>
<evidence type="ECO:0000256" key="7">
    <source>
        <dbReference type="ARBA" id="ARBA00022989"/>
    </source>
</evidence>
<dbReference type="PANTHER" id="PTHR45436">
    <property type="entry name" value="SENSOR HISTIDINE KINASE YKOH"/>
    <property type="match status" value="1"/>
</dbReference>
<evidence type="ECO:0000256" key="1">
    <source>
        <dbReference type="ARBA" id="ARBA00000085"/>
    </source>
</evidence>
<keyword evidence="10" id="KW-1185">Reference proteome</keyword>
<comment type="caution">
    <text evidence="9">The sequence shown here is derived from an EMBL/GenBank/DDBJ whole genome shotgun (WGS) entry which is preliminary data.</text>
</comment>
<dbReference type="RefSeq" id="WP_107570527.1">
    <property type="nucleotide sequence ID" value="NZ_PYYB01000003.1"/>
</dbReference>
<keyword evidence="5" id="KW-0812">Transmembrane</keyword>
<dbReference type="SUPFAM" id="SSF55874">
    <property type="entry name" value="ATPase domain of HSP90 chaperone/DNA topoisomerase II/histidine kinase"/>
    <property type="match status" value="1"/>
</dbReference>
<dbReference type="PROSITE" id="PS50109">
    <property type="entry name" value="HIS_KIN"/>
    <property type="match status" value="1"/>
</dbReference>
<accession>A0A2T4UDB1</accession>
<dbReference type="InterPro" id="IPR005467">
    <property type="entry name" value="His_kinase_dom"/>
</dbReference>
<dbReference type="Pfam" id="PF02518">
    <property type="entry name" value="HATPase_c"/>
    <property type="match status" value="1"/>
</dbReference>
<keyword evidence="3" id="KW-0597">Phosphoprotein</keyword>
<dbReference type="InterPro" id="IPR003594">
    <property type="entry name" value="HATPase_dom"/>
</dbReference>
<dbReference type="Gene3D" id="3.30.565.10">
    <property type="entry name" value="Histidine kinase-like ATPase, C-terminal domain"/>
    <property type="match status" value="1"/>
</dbReference>
<keyword evidence="4" id="KW-0808">Transferase</keyword>
<gene>
    <name evidence="9" type="ORF">C7Y72_17685</name>
</gene>
<dbReference type="InterPro" id="IPR036890">
    <property type="entry name" value="HATPase_C_sf"/>
</dbReference>
<evidence type="ECO:0000256" key="3">
    <source>
        <dbReference type="ARBA" id="ARBA00022553"/>
    </source>
</evidence>
<dbReference type="GO" id="GO:0004673">
    <property type="term" value="F:protein histidine kinase activity"/>
    <property type="evidence" value="ECO:0007669"/>
    <property type="project" value="UniProtKB-EC"/>
</dbReference>
<dbReference type="PANTHER" id="PTHR45436:SF5">
    <property type="entry name" value="SENSOR HISTIDINE KINASE TRCS"/>
    <property type="match status" value="1"/>
</dbReference>
<evidence type="ECO:0000313" key="9">
    <source>
        <dbReference type="EMBL" id="PTL55484.1"/>
    </source>
</evidence>